<dbReference type="EMBL" id="LR796235">
    <property type="protein sequence ID" value="CAB4130130.1"/>
    <property type="molecule type" value="Genomic_DNA"/>
</dbReference>
<organism evidence="1">
    <name type="scientific">uncultured Caudovirales phage</name>
    <dbReference type="NCBI Taxonomy" id="2100421"/>
    <lineage>
        <taxon>Viruses</taxon>
        <taxon>Duplodnaviria</taxon>
        <taxon>Heunggongvirae</taxon>
        <taxon>Uroviricota</taxon>
        <taxon>Caudoviricetes</taxon>
        <taxon>Peduoviridae</taxon>
        <taxon>Maltschvirus</taxon>
        <taxon>Maltschvirus maltsch</taxon>
    </lineage>
</organism>
<gene>
    <name evidence="1" type="ORF">UFOVP117_270</name>
</gene>
<accession>A0A6J5LB51</accession>
<reference evidence="1" key="1">
    <citation type="submission" date="2020-04" db="EMBL/GenBank/DDBJ databases">
        <authorList>
            <person name="Chiriac C."/>
            <person name="Salcher M."/>
            <person name="Ghai R."/>
            <person name="Kavagutti S V."/>
        </authorList>
    </citation>
    <scope>NUCLEOTIDE SEQUENCE</scope>
</reference>
<sequence length="173" mass="20212">MKYNVVTNGKVVKKNLSKKQAEDYCEKMNKEFMDSQEKVQKQKVKSGLPLRKSKYELYKVEVVKENVIRLTESDLVRIIERVINEGNIDKSTKTKDFDVKMDNFQDSVKKFLKGKDCKVKQVGDDFEVHSGDTMIQVMFRKTGINIKKEGDKFGKEFDFNEMGKIKSYLNKML</sequence>
<protein>
    <submittedName>
        <fullName evidence="1">Uncharacterized protein</fullName>
    </submittedName>
</protein>
<proteinExistence type="predicted"/>
<evidence type="ECO:0000313" key="1">
    <source>
        <dbReference type="EMBL" id="CAB4130130.1"/>
    </source>
</evidence>
<name>A0A6J5LB51_9CAUD</name>